<sequence length="134" mass="15529">MTWVEDIGVTSATPPHGKLSKPEEPLTTEANMQLLEYVFKTGDIHFQNLIEASLEIIETRNYFLKTKDTERNYQIWAFVEKIRRLEDVPVETRKEGSKTTTTPEVYLMSDQNDLKDRFINNVSGIKKEEGVSFK</sequence>
<dbReference type="EMBL" id="JAXCGZ010004585">
    <property type="protein sequence ID" value="KAK7081648.1"/>
    <property type="molecule type" value="Genomic_DNA"/>
</dbReference>
<dbReference type="Proteomes" id="UP001381693">
    <property type="component" value="Unassembled WGS sequence"/>
</dbReference>
<protein>
    <submittedName>
        <fullName evidence="2">Uncharacterized protein</fullName>
    </submittedName>
</protein>
<reference evidence="2 3" key="1">
    <citation type="submission" date="2023-11" db="EMBL/GenBank/DDBJ databases">
        <title>Halocaridina rubra genome assembly.</title>
        <authorList>
            <person name="Smith C."/>
        </authorList>
    </citation>
    <scope>NUCLEOTIDE SEQUENCE [LARGE SCALE GENOMIC DNA]</scope>
    <source>
        <strain evidence="2">EP-1</strain>
        <tissue evidence="2">Whole</tissue>
    </source>
</reference>
<feature type="non-terminal residue" evidence="2">
    <location>
        <position position="134"/>
    </location>
</feature>
<evidence type="ECO:0000313" key="2">
    <source>
        <dbReference type="EMBL" id="KAK7081648.1"/>
    </source>
</evidence>
<comment type="caution">
    <text evidence="2">The sequence shown here is derived from an EMBL/GenBank/DDBJ whole genome shotgun (WGS) entry which is preliminary data.</text>
</comment>
<proteinExistence type="predicted"/>
<evidence type="ECO:0000256" key="1">
    <source>
        <dbReference type="SAM" id="MobiDB-lite"/>
    </source>
</evidence>
<dbReference type="AlphaFoldDB" id="A0AAN8XHC8"/>
<feature type="region of interest" description="Disordered" evidence="1">
    <location>
        <begin position="1"/>
        <end position="24"/>
    </location>
</feature>
<accession>A0AAN8XHC8</accession>
<gene>
    <name evidence="2" type="ORF">SK128_013467</name>
</gene>
<organism evidence="2 3">
    <name type="scientific">Halocaridina rubra</name>
    <name type="common">Hawaiian red shrimp</name>
    <dbReference type="NCBI Taxonomy" id="373956"/>
    <lineage>
        <taxon>Eukaryota</taxon>
        <taxon>Metazoa</taxon>
        <taxon>Ecdysozoa</taxon>
        <taxon>Arthropoda</taxon>
        <taxon>Crustacea</taxon>
        <taxon>Multicrustacea</taxon>
        <taxon>Malacostraca</taxon>
        <taxon>Eumalacostraca</taxon>
        <taxon>Eucarida</taxon>
        <taxon>Decapoda</taxon>
        <taxon>Pleocyemata</taxon>
        <taxon>Caridea</taxon>
        <taxon>Atyoidea</taxon>
        <taxon>Atyidae</taxon>
        <taxon>Halocaridina</taxon>
    </lineage>
</organism>
<evidence type="ECO:0000313" key="3">
    <source>
        <dbReference type="Proteomes" id="UP001381693"/>
    </source>
</evidence>
<keyword evidence="3" id="KW-1185">Reference proteome</keyword>
<name>A0AAN8XHC8_HALRR</name>